<dbReference type="InterPro" id="IPR006757">
    <property type="entry name" value="OGF_rcpt"/>
</dbReference>
<dbReference type="InterPro" id="IPR039574">
    <property type="entry name" value="OGFr"/>
</dbReference>
<name>A0A8C5PRM3_9ANUR</name>
<reference evidence="3" key="1">
    <citation type="submission" date="2025-08" db="UniProtKB">
        <authorList>
            <consortium name="Ensembl"/>
        </authorList>
    </citation>
    <scope>IDENTIFICATION</scope>
</reference>
<dbReference type="PANTHER" id="PTHR14015:SF2">
    <property type="entry name" value="OPIOID GROWTH FACTOR RECEPTOR (OGFR) CONSERVED DOMAIN-CONTAINING PROTEIN"/>
    <property type="match status" value="1"/>
</dbReference>
<keyword evidence="4" id="KW-1185">Reference proteome</keyword>
<feature type="domain" description="Opioid growth factor receptor (OGFr) conserved" evidence="2">
    <location>
        <begin position="134"/>
        <end position="174"/>
    </location>
</feature>
<evidence type="ECO:0000259" key="2">
    <source>
        <dbReference type="Pfam" id="PF04664"/>
    </source>
</evidence>
<dbReference type="AlphaFoldDB" id="A0A8C5PRM3"/>
<accession>A0A8C5PRM3</accession>
<comment type="similarity">
    <text evidence="1">Belongs to the opioid growth factor receptor family.</text>
</comment>
<evidence type="ECO:0000313" key="3">
    <source>
        <dbReference type="Ensembl" id="ENSLLEP00000026753.1"/>
    </source>
</evidence>
<dbReference type="GeneTree" id="ENSGT00390000018730"/>
<organism evidence="3 4">
    <name type="scientific">Leptobrachium leishanense</name>
    <name type="common">Leishan spiny toad</name>
    <dbReference type="NCBI Taxonomy" id="445787"/>
    <lineage>
        <taxon>Eukaryota</taxon>
        <taxon>Metazoa</taxon>
        <taxon>Chordata</taxon>
        <taxon>Craniata</taxon>
        <taxon>Vertebrata</taxon>
        <taxon>Euteleostomi</taxon>
        <taxon>Amphibia</taxon>
        <taxon>Batrachia</taxon>
        <taxon>Anura</taxon>
        <taxon>Pelobatoidea</taxon>
        <taxon>Megophryidae</taxon>
        <taxon>Leptobrachium</taxon>
    </lineage>
</organism>
<feature type="domain" description="Opioid growth factor receptor (OGFr) conserved" evidence="2">
    <location>
        <begin position="3"/>
        <end position="131"/>
    </location>
</feature>
<dbReference type="OrthoDB" id="9030204at2759"/>
<proteinExistence type="inferred from homology"/>
<dbReference type="Pfam" id="PF04664">
    <property type="entry name" value="OGFr_N"/>
    <property type="match status" value="2"/>
</dbReference>
<dbReference type="Ensembl" id="ENSLLET00000027795.1">
    <property type="protein sequence ID" value="ENSLLEP00000026753.1"/>
    <property type="gene ID" value="ENSLLEG00000016926.1"/>
</dbReference>
<dbReference type="GO" id="GO:0016020">
    <property type="term" value="C:membrane"/>
    <property type="evidence" value="ECO:0007669"/>
    <property type="project" value="InterPro"/>
</dbReference>
<dbReference type="Proteomes" id="UP000694569">
    <property type="component" value="Unplaced"/>
</dbReference>
<sequence length="506" mass="58061">MYKFYLNKRWFEPNGEFIKVILKQWQDSYAILEYNHSYIQWLFPLQEQGRNEWAKKLTKPELAIMKQNKEVQQRLLEAYKLMLKFYGITLTRKDTREVKRFENFEEKFENLNSNSHNNLRIIRILKCLREQGGSVLNYFMFTMKNKQERRDLIYSAWEKYEPRREFIWGPREKLHSYKKIQSPCCHRYLPTGLLHTLKISRSGFLKNQEDSEKMDELGSRDGSFSKGVTSACLKVDGKEPVERDRLKMCVRAGVREEERGGIRCEGMGSSGHVVRCEEDNKELTSSSVAGRKRQRVAEGTCGSGVRVLLRKKPNSEIIPQDTEPSIMPQDTEASIIPQDTEASIIPQDTEASIMPQDTEASIMPHDTEASIMPQDTEASIIPQDTEASIIPQDTEASIMPQDTEASIMPQDKEVSIMPQDTEASIIPQDMETSIMPQDTEASIIPQDTETSIMPQDTEASIIPQDTETSIIDEPNTFGFVFEPELSKCSDPNPNLNSKSMGLKIRF</sequence>
<reference evidence="3" key="2">
    <citation type="submission" date="2025-09" db="UniProtKB">
        <authorList>
            <consortium name="Ensembl"/>
        </authorList>
    </citation>
    <scope>IDENTIFICATION</scope>
</reference>
<dbReference type="PANTHER" id="PTHR14015">
    <property type="entry name" value="OPIOID GROWTH FACTOR RECEPTOR OGFR ZETA-TYPE OPIOID RECEPTOR"/>
    <property type="match status" value="1"/>
</dbReference>
<dbReference type="GO" id="GO:0140625">
    <property type="term" value="F:opioid growth factor receptor activity"/>
    <property type="evidence" value="ECO:0007669"/>
    <property type="project" value="InterPro"/>
</dbReference>
<protein>
    <recommendedName>
        <fullName evidence="2">Opioid growth factor receptor (OGFr) conserved domain-containing protein</fullName>
    </recommendedName>
</protein>
<evidence type="ECO:0000256" key="1">
    <source>
        <dbReference type="ARBA" id="ARBA00010365"/>
    </source>
</evidence>
<evidence type="ECO:0000313" key="4">
    <source>
        <dbReference type="Proteomes" id="UP000694569"/>
    </source>
</evidence>